<keyword evidence="6" id="KW-1185">Reference proteome</keyword>
<feature type="domain" description="DUF7902" evidence="4">
    <location>
        <begin position="611"/>
        <end position="694"/>
    </location>
</feature>
<dbReference type="Gene3D" id="3.40.50.300">
    <property type="entry name" value="P-loop containing nucleotide triphosphate hydrolases"/>
    <property type="match status" value="1"/>
</dbReference>
<dbReference type="EMBL" id="JBHSDK010000002">
    <property type="protein sequence ID" value="MFC4333978.1"/>
    <property type="molecule type" value="Genomic_DNA"/>
</dbReference>
<dbReference type="Pfam" id="PF12458">
    <property type="entry name" value="DUF3686"/>
    <property type="match status" value="1"/>
</dbReference>
<sequence length="1752" mass="192977">MAEAASEPTTTEETDEAPNEGALDQGTYEVLTRRLAARADELSRRAEALNGDRVEAFGSTELTLLGTARVRTANNCVPRDMVQVGGKLLFGYNVHIGLRSTTGVSDVFTVYDFAGEGGKFALTEAEETHHVLGQEQFTKDFTEMYRYYRGTELYRIRETDSRILAVFTIGDNANDRRVLRWRNDGSLDYIDNKGEADDVQPADHDFEWTVTTRDMHVNGRHPHVSIEDELFVECVGGSLTVKVEDNTATGEGIYSEPVDERLQSLADADISYARVGPLLLLKILPYKEQRTRYLLYNTRTGDIRRVDEIGLSCRALPEDHGIIFPGGYYLNEGVLKTFQTDDVEGLTFQRALRSPNGEDVLYVFYDHSEGRSLLLPYNLIRKEVAAPMSVHGYTIFDDGTLLAFRAQDEPTRVHTLQIWESPFISDARAAALEAEADHDANPIARVGNAEAVRAVSDSLSVVRAVREAEPTQAVYEALIALATRCVDDYPWLADEGLHGLNETLGEIRETAESVLDEYATVTELTDLARKNLAEAKDKSLKLIRRARGEAPKSAGQWVDLLTELRGQIGHAITLRDTKYIDREGLDAVQADLEECLDSTARRAVSFLERDDAFDSYHKDIDGLSAKAESLETVAEAAPVLESLAAHQEGLDGLTQVVANLDIADATVRTAILGRVSEVLAAVNRTRASLEARKRSLAEGEGRAEFAAEYALLNQAVTAALSNADNPSACDEQLARLLVTIENLETRFADFDEFATQLEDKRNDVYEAFTSRKQSLLDEAARRAGQLADSADRILEAVKRRAAGLDTLDEINTYFASDPMIERLRKVVGELRGLDETVRAEEIEGRIQTARQEAGRALLDNQDLYDGDAIKFGRHRLPVNSQPLDLTLVAEGDSMAFSLAGTDYRSRVEDPEFLSTREYWDQHLPSENAFLYRAAFLATSLLEEHGPARLGSQDLAALCTSAASERYDEGYERGVHDSDAAAILAELLRLRTAAGTLRYPAASRALARLWWTHGAGSDQRERFRVEAVSRHKLQELFGGDALKDLRAEVAEAVADWDPIHAGSPASAAEYLIEELAEASRGFALSGRAKTLLDGFDRHLSPAVRDGLDKDLAALEDSLASQWHLAYSWLEAYASQSDDERFDAGDLPEAAAHLVAPTDTYDLSADLYGTVENLLGTHPTVKDRTLSFRLDDLLDLSRHFRSEVLPGYRAYQEKRSDLVARHKESLRLEEYKPRVMSSFVRNQLIDEVYLELIGANLTKQIGAGSEGNRRTDQSGLLMLISPPGYGKTTLMEYVADRLGMMLVKVNGPSLGHGTVSVDPDEAPNATARQEVEKINFALECGNNVLLYLDDIQHTNPELLQKFISLCDGTRRMEGVWNGRTRTYDMRGKRFAVCMAGNPYTEAGQKFRIPDMLANRADVWNLGDILGGREDLFAQSYIENALTSNPVTTPLSGRSRSDVRLIIRLAADDPTATQDDLEHPYSAGELDQILSVMRKLLHIQKTVLRNNMAYIESAATDDASRTEPAFFLQGSYRNMARLAERVVPVMNEEELEAVIDDHYRGEAQTLAAGAEANLLKLKELRGRLSDEEKARWAEVKESFLKQKALGGGSEEDPVNRAIGAIGLLSDQVSAIGSVMRDYAAQDPKPVVVQGSAGSPASGPAPAASSVEARPRSEQGGAARADQPAARPSTPAQASAEAARNSGNDGEPHEAGIRKRSGGGEKTVQLRPPAETAAGEPDTHKSQKLWGPSYDDRDAD</sequence>
<dbReference type="InterPro" id="IPR020958">
    <property type="entry name" value="DUF3686"/>
</dbReference>
<dbReference type="Proteomes" id="UP001595823">
    <property type="component" value="Unassembled WGS sequence"/>
</dbReference>
<dbReference type="InterPro" id="IPR057224">
    <property type="entry name" value="DUF7902"/>
</dbReference>
<gene>
    <name evidence="5" type="ORF">ACFPET_02055</name>
</gene>
<dbReference type="InterPro" id="IPR003959">
    <property type="entry name" value="ATPase_AAA_core"/>
</dbReference>
<evidence type="ECO:0000259" key="4">
    <source>
        <dbReference type="Pfam" id="PF25472"/>
    </source>
</evidence>
<evidence type="ECO:0000259" key="3">
    <source>
        <dbReference type="Pfam" id="PF12458"/>
    </source>
</evidence>
<evidence type="ECO:0000313" key="5">
    <source>
        <dbReference type="EMBL" id="MFC4333978.1"/>
    </source>
</evidence>
<organism evidence="5 6">
    <name type="scientific">Salininema proteolyticum</name>
    <dbReference type="NCBI Taxonomy" id="1607685"/>
    <lineage>
        <taxon>Bacteria</taxon>
        <taxon>Bacillati</taxon>
        <taxon>Actinomycetota</taxon>
        <taxon>Actinomycetes</taxon>
        <taxon>Glycomycetales</taxon>
        <taxon>Glycomycetaceae</taxon>
        <taxon>Salininema</taxon>
    </lineage>
</organism>
<dbReference type="RefSeq" id="WP_380617715.1">
    <property type="nucleotide sequence ID" value="NZ_JBHSDK010000002.1"/>
</dbReference>
<feature type="domain" description="ATPase AAA-type core" evidence="2">
    <location>
        <begin position="1276"/>
        <end position="1355"/>
    </location>
</feature>
<feature type="domain" description="DUF3686" evidence="3">
    <location>
        <begin position="41"/>
        <end position="489"/>
    </location>
</feature>
<dbReference type="InterPro" id="IPR027417">
    <property type="entry name" value="P-loop_NTPase"/>
</dbReference>
<feature type="region of interest" description="Disordered" evidence="1">
    <location>
        <begin position="1643"/>
        <end position="1752"/>
    </location>
</feature>
<comment type="caution">
    <text evidence="5">The sequence shown here is derived from an EMBL/GenBank/DDBJ whole genome shotgun (WGS) entry which is preliminary data.</text>
</comment>
<accession>A0ABV8TU87</accession>
<reference evidence="6" key="1">
    <citation type="journal article" date="2019" name="Int. J. Syst. Evol. Microbiol.">
        <title>The Global Catalogue of Microorganisms (GCM) 10K type strain sequencing project: providing services to taxonomists for standard genome sequencing and annotation.</title>
        <authorList>
            <consortium name="The Broad Institute Genomics Platform"/>
            <consortium name="The Broad Institute Genome Sequencing Center for Infectious Disease"/>
            <person name="Wu L."/>
            <person name="Ma J."/>
        </authorList>
    </citation>
    <scope>NUCLEOTIDE SEQUENCE [LARGE SCALE GENOMIC DNA]</scope>
    <source>
        <strain evidence="6">IBRC-M 10908</strain>
    </source>
</reference>
<name>A0ABV8TU87_9ACTN</name>
<dbReference type="SUPFAM" id="SSF52540">
    <property type="entry name" value="P-loop containing nucleoside triphosphate hydrolases"/>
    <property type="match status" value="1"/>
</dbReference>
<evidence type="ECO:0000256" key="1">
    <source>
        <dbReference type="SAM" id="MobiDB-lite"/>
    </source>
</evidence>
<evidence type="ECO:0000259" key="2">
    <source>
        <dbReference type="Pfam" id="PF00004"/>
    </source>
</evidence>
<feature type="region of interest" description="Disordered" evidence="1">
    <location>
        <begin position="1"/>
        <end position="25"/>
    </location>
</feature>
<evidence type="ECO:0000313" key="6">
    <source>
        <dbReference type="Proteomes" id="UP001595823"/>
    </source>
</evidence>
<protein>
    <submittedName>
        <fullName evidence="5">DNA repair ATPase</fullName>
    </submittedName>
</protein>
<dbReference type="Pfam" id="PF25472">
    <property type="entry name" value="DUF7902"/>
    <property type="match status" value="1"/>
</dbReference>
<dbReference type="Pfam" id="PF00004">
    <property type="entry name" value="AAA"/>
    <property type="match status" value="1"/>
</dbReference>
<feature type="compositionally biased region" description="Low complexity" evidence="1">
    <location>
        <begin position="1647"/>
        <end position="1662"/>
    </location>
</feature>
<proteinExistence type="predicted"/>